<dbReference type="EMBL" id="CP150484">
    <property type="protein sequence ID" value="WYW16086.1"/>
    <property type="molecule type" value="Genomic_DNA"/>
</dbReference>
<proteinExistence type="predicted"/>
<evidence type="ECO:0000313" key="1">
    <source>
        <dbReference type="EMBL" id="WYW16086.1"/>
    </source>
</evidence>
<reference evidence="1" key="1">
    <citation type="submission" date="2023-10" db="EMBL/GenBank/DDBJ databases">
        <title>Whole genome sequencing of actinobacterial strain Amycolatopsis sp. (BCA-696) identifies the underlying plant growth-promoting genes.</title>
        <authorList>
            <person name="Gandham P."/>
            <person name="Vadla N."/>
            <person name="Saji A."/>
            <person name="Srinivas V."/>
            <person name="Ruperao P."/>
            <person name="Selvanayagam S."/>
            <person name="Saxena R.K."/>
            <person name="Rathore A."/>
            <person name="Gopalakrishnan S."/>
            <person name="Thakur V."/>
        </authorList>
    </citation>
    <scope>NUCLEOTIDE SEQUENCE</scope>
    <source>
        <strain evidence="1">BCA-696</strain>
    </source>
</reference>
<organism evidence="1 2">
    <name type="scientific">Amycolatopsis coloradensis</name>
    <dbReference type="NCBI Taxonomy" id="76021"/>
    <lineage>
        <taxon>Bacteria</taxon>
        <taxon>Bacillati</taxon>
        <taxon>Actinomycetota</taxon>
        <taxon>Actinomycetes</taxon>
        <taxon>Pseudonocardiales</taxon>
        <taxon>Pseudonocardiaceae</taxon>
        <taxon>Amycolatopsis</taxon>
    </lineage>
</organism>
<gene>
    <name evidence="1" type="ORF">LCL61_11040</name>
</gene>
<name>A0ACD5B9M5_9PSEU</name>
<protein>
    <submittedName>
        <fullName evidence="1">Site-specific integrase</fullName>
    </submittedName>
</protein>
<sequence>MGAETGVFKRCSCRDITGRALNSRCPRLHDRGHGSWYFRVEMPPHPDGRRRQLRRGGFPSRRAARQARDYLRAPHAHALASATIITAHWLQLWLDTWLGPENSTLRFYRQHIRFYLIPYLGGTLLKELTNAKVQAMFPALIRTHGAAGNPLTPGTLQRIHATLRAALNAAVRRGLIDHNPARYIELPAHRRPHAVVWTPPRIAQWQATGERPAVAVWTAQQTAAFLHSVRAHRLYPLFHLVALLGLRRGEIAGLMWSDIDLDAGYLTVSHQARQIGSEVTLGKPKSEASNRVIALDHNTITVLRRHRAQSRTPLRSEPVGYLFPNGWGEPIRPDSITHLFRTLNDQTELPPIRLHDLRHGAASLSLAAGNDLKTVQDLLGHASIVLTADTYTSVLPTLARQSAEATARLVLDAARTTATRLRPKRRPHRATGRRLITAGRRTAASIHAA</sequence>
<accession>A0ACD5B9M5</accession>
<keyword evidence="2" id="KW-1185">Reference proteome</keyword>
<dbReference type="Proteomes" id="UP001456344">
    <property type="component" value="Chromosome"/>
</dbReference>
<evidence type="ECO:0000313" key="2">
    <source>
        <dbReference type="Proteomes" id="UP001456344"/>
    </source>
</evidence>